<keyword evidence="3" id="KW-1185">Reference proteome</keyword>
<dbReference type="PROSITE" id="PS50883">
    <property type="entry name" value="EAL"/>
    <property type="match status" value="1"/>
</dbReference>
<proteinExistence type="predicted"/>
<dbReference type="InterPro" id="IPR035919">
    <property type="entry name" value="EAL_sf"/>
</dbReference>
<dbReference type="SMART" id="SM00052">
    <property type="entry name" value="EAL"/>
    <property type="match status" value="1"/>
</dbReference>
<protein>
    <submittedName>
        <fullName evidence="2">EAL domain, c-di-GMP-specific phosphodiesterase class I (Or its enzymatically inactive variant)</fullName>
    </submittedName>
</protein>
<dbReference type="Gene3D" id="3.20.20.450">
    <property type="entry name" value="EAL domain"/>
    <property type="match status" value="1"/>
</dbReference>
<dbReference type="PANTHER" id="PTHR33121">
    <property type="entry name" value="CYCLIC DI-GMP PHOSPHODIESTERASE PDEF"/>
    <property type="match status" value="1"/>
</dbReference>
<dbReference type="PANTHER" id="PTHR33121:SF76">
    <property type="entry name" value="SIGNALING PROTEIN"/>
    <property type="match status" value="1"/>
</dbReference>
<name>A0ABT1H723_9NOCA</name>
<dbReference type="SUPFAM" id="SSF141868">
    <property type="entry name" value="EAL domain-like"/>
    <property type="match status" value="1"/>
</dbReference>
<dbReference type="InterPro" id="IPR001633">
    <property type="entry name" value="EAL_dom"/>
</dbReference>
<dbReference type="InterPro" id="IPR050706">
    <property type="entry name" value="Cyclic-di-GMP_PDE-like"/>
</dbReference>
<feature type="domain" description="EAL" evidence="1">
    <location>
        <begin position="11"/>
        <end position="247"/>
    </location>
</feature>
<dbReference type="RefSeq" id="WP_253655169.1">
    <property type="nucleotide sequence ID" value="NZ_BAAAOE010000001.1"/>
</dbReference>
<dbReference type="Proteomes" id="UP001205740">
    <property type="component" value="Unassembled WGS sequence"/>
</dbReference>
<sequence length="247" mass="25964">MDTSPRPLHTDEIDARAVRDVIDNGGPAIAYQPIRRCSDEVVVGYEALSRFDHGGPPDAWFRAAAELGLSPTLEAAAIGRALAETAGLPAEVFVCVNVSPGSLLAPEVRECFANNPGRSVIVEITEGTAVEVGDAVHMALIELRSASLRVALDDVGTGHAGLRQILTVQPDLIKLDATFARGIEADPVRQAIARAMVGFARETGTLCSFEGVETEAELAGIVECGGELAQGFLLGRPGPLPDEFAKI</sequence>
<reference evidence="2 3" key="1">
    <citation type="submission" date="2022-06" db="EMBL/GenBank/DDBJ databases">
        <title>Genomic Encyclopedia of Archaeal and Bacterial Type Strains, Phase II (KMG-II): from individual species to whole genera.</title>
        <authorList>
            <person name="Goeker M."/>
        </authorList>
    </citation>
    <scope>NUCLEOTIDE SEQUENCE [LARGE SCALE GENOMIC DNA]</scope>
    <source>
        <strain evidence="2 3">DSM 45037</strain>
    </source>
</reference>
<comment type="caution">
    <text evidence="2">The sequence shown here is derived from an EMBL/GenBank/DDBJ whole genome shotgun (WGS) entry which is preliminary data.</text>
</comment>
<dbReference type="CDD" id="cd01948">
    <property type="entry name" value="EAL"/>
    <property type="match status" value="1"/>
</dbReference>
<organism evidence="2 3">
    <name type="scientific">Williamsia serinedens</name>
    <dbReference type="NCBI Taxonomy" id="391736"/>
    <lineage>
        <taxon>Bacteria</taxon>
        <taxon>Bacillati</taxon>
        <taxon>Actinomycetota</taxon>
        <taxon>Actinomycetes</taxon>
        <taxon>Mycobacteriales</taxon>
        <taxon>Nocardiaceae</taxon>
        <taxon>Williamsia</taxon>
    </lineage>
</organism>
<accession>A0ABT1H723</accession>
<evidence type="ECO:0000313" key="3">
    <source>
        <dbReference type="Proteomes" id="UP001205740"/>
    </source>
</evidence>
<evidence type="ECO:0000313" key="2">
    <source>
        <dbReference type="EMBL" id="MCP2161573.1"/>
    </source>
</evidence>
<evidence type="ECO:0000259" key="1">
    <source>
        <dbReference type="PROSITE" id="PS50883"/>
    </source>
</evidence>
<dbReference type="EMBL" id="JAMTCG010000005">
    <property type="protein sequence ID" value="MCP2161573.1"/>
    <property type="molecule type" value="Genomic_DNA"/>
</dbReference>
<gene>
    <name evidence="2" type="ORF">LX12_002772</name>
</gene>
<dbReference type="Pfam" id="PF00563">
    <property type="entry name" value="EAL"/>
    <property type="match status" value="1"/>
</dbReference>